<dbReference type="AlphaFoldDB" id="C1B6J7"/>
<gene>
    <name evidence="2" type="ordered locus">ROP_30530</name>
</gene>
<accession>C1B6J7</accession>
<keyword evidence="1" id="KW-0812">Transmembrane</keyword>
<evidence type="ECO:0000313" key="3">
    <source>
        <dbReference type="Proteomes" id="UP000002212"/>
    </source>
</evidence>
<feature type="transmembrane region" description="Helical" evidence="1">
    <location>
        <begin position="70"/>
        <end position="90"/>
    </location>
</feature>
<feature type="transmembrane region" description="Helical" evidence="1">
    <location>
        <begin position="97"/>
        <end position="118"/>
    </location>
</feature>
<name>C1B6J7_RHOOB</name>
<dbReference type="STRING" id="632772.ROP_30530"/>
<proteinExistence type="predicted"/>
<evidence type="ECO:0000313" key="2">
    <source>
        <dbReference type="EMBL" id="BAH51300.1"/>
    </source>
</evidence>
<dbReference type="PATRIC" id="fig|632772.20.peg.3198"/>
<protein>
    <submittedName>
        <fullName evidence="2">Hypothetical membrane protein</fullName>
    </submittedName>
</protein>
<dbReference type="Proteomes" id="UP000002212">
    <property type="component" value="Chromosome"/>
</dbReference>
<sequence length="175" mass="18027">MMVESDLSEYRDDLVAIESRVAREVETGWRGPAIAAAVTVLVIGLALPHTGTGAVPGWSVATAAHSGAGVPLRVFTGFAIVFGVVVSTVAATTRRWVAAWIAMAGTGLGTLLGMFAYWSQQAMPGTALRGGAGIGLMLTWAAMAALAVLWIPIVASRSNILPPPGDAGRPDTTEN</sequence>
<dbReference type="KEGG" id="rop:ROP_30530"/>
<dbReference type="EMBL" id="AP011115">
    <property type="protein sequence ID" value="BAH51300.1"/>
    <property type="molecule type" value="Genomic_DNA"/>
</dbReference>
<feature type="transmembrane region" description="Helical" evidence="1">
    <location>
        <begin position="130"/>
        <end position="151"/>
    </location>
</feature>
<keyword evidence="1" id="KW-0472">Membrane</keyword>
<reference evidence="2 3" key="1">
    <citation type="submission" date="2009-03" db="EMBL/GenBank/DDBJ databases">
        <title>Comparison of the complete genome sequences of Rhodococcus erythropolis PR4 and Rhodococcus opacus B4.</title>
        <authorList>
            <person name="Takarada H."/>
            <person name="Sekine M."/>
            <person name="Hosoyama A."/>
            <person name="Yamada R."/>
            <person name="Fujisawa T."/>
            <person name="Omata S."/>
            <person name="Shimizu A."/>
            <person name="Tsukatani N."/>
            <person name="Tanikawa S."/>
            <person name="Fujita N."/>
            <person name="Harayama S."/>
        </authorList>
    </citation>
    <scope>NUCLEOTIDE SEQUENCE [LARGE SCALE GENOMIC DNA]</scope>
    <source>
        <strain evidence="2 3">B4</strain>
    </source>
</reference>
<dbReference type="HOGENOM" id="CLU_094889_1_1_11"/>
<keyword evidence="1" id="KW-1133">Transmembrane helix</keyword>
<evidence type="ECO:0000256" key="1">
    <source>
        <dbReference type="SAM" id="Phobius"/>
    </source>
</evidence>
<organism evidence="2 3">
    <name type="scientific">Rhodococcus opacus (strain B4)</name>
    <dbReference type="NCBI Taxonomy" id="632772"/>
    <lineage>
        <taxon>Bacteria</taxon>
        <taxon>Bacillati</taxon>
        <taxon>Actinomycetota</taxon>
        <taxon>Actinomycetes</taxon>
        <taxon>Mycobacteriales</taxon>
        <taxon>Nocardiaceae</taxon>
        <taxon>Rhodococcus</taxon>
    </lineage>
</organism>
<feature type="transmembrane region" description="Helical" evidence="1">
    <location>
        <begin position="33"/>
        <end position="50"/>
    </location>
</feature>